<keyword evidence="5" id="KW-0029">Amino-acid transport</keyword>
<keyword evidence="11" id="KW-1185">Reference proteome</keyword>
<dbReference type="AlphaFoldDB" id="A0A1I0V2V6"/>
<keyword evidence="6 9" id="KW-1133">Transmembrane helix</keyword>
<evidence type="ECO:0000256" key="2">
    <source>
        <dbReference type="ARBA" id="ARBA00022448"/>
    </source>
</evidence>
<dbReference type="CDD" id="cd06582">
    <property type="entry name" value="TM_PBP1_LivH_like"/>
    <property type="match status" value="1"/>
</dbReference>
<evidence type="ECO:0000256" key="1">
    <source>
        <dbReference type="ARBA" id="ARBA00004651"/>
    </source>
</evidence>
<name>A0A1I0V2V6_9RHOB</name>
<gene>
    <name evidence="10" type="ORF">SAMN05421688_0223</name>
</gene>
<keyword evidence="2" id="KW-0813">Transport</keyword>
<feature type="transmembrane region" description="Helical" evidence="9">
    <location>
        <begin position="137"/>
        <end position="161"/>
    </location>
</feature>
<dbReference type="GO" id="GO:0005886">
    <property type="term" value="C:plasma membrane"/>
    <property type="evidence" value="ECO:0007669"/>
    <property type="project" value="UniProtKB-SubCell"/>
</dbReference>
<feature type="transmembrane region" description="Helical" evidence="9">
    <location>
        <begin position="37"/>
        <end position="57"/>
    </location>
</feature>
<feature type="transmembrane region" description="Helical" evidence="9">
    <location>
        <begin position="96"/>
        <end position="117"/>
    </location>
</feature>
<comment type="subcellular location">
    <subcellularLocation>
        <location evidence="1">Cell membrane</location>
        <topology evidence="1">Multi-pass membrane protein</topology>
    </subcellularLocation>
</comment>
<feature type="transmembrane region" description="Helical" evidence="9">
    <location>
        <begin position="223"/>
        <end position="249"/>
    </location>
</feature>
<comment type="similarity">
    <text evidence="8">Belongs to the binding-protein-dependent transport system permease family. LivHM subfamily.</text>
</comment>
<dbReference type="RefSeq" id="WP_092059778.1">
    <property type="nucleotide sequence ID" value="NZ_FOJU01000001.1"/>
</dbReference>
<feature type="transmembrane region" description="Helical" evidence="9">
    <location>
        <begin position="6"/>
        <end position="30"/>
    </location>
</feature>
<dbReference type="OrthoDB" id="9810089at2"/>
<accession>A0A1I0V2V6</accession>
<feature type="transmembrane region" description="Helical" evidence="9">
    <location>
        <begin position="256"/>
        <end position="279"/>
    </location>
</feature>
<feature type="transmembrane region" description="Helical" evidence="9">
    <location>
        <begin position="63"/>
        <end position="84"/>
    </location>
</feature>
<evidence type="ECO:0000313" key="10">
    <source>
        <dbReference type="EMBL" id="SFA70463.1"/>
    </source>
</evidence>
<reference evidence="10 11" key="1">
    <citation type="submission" date="2016-10" db="EMBL/GenBank/DDBJ databases">
        <authorList>
            <person name="de Groot N.N."/>
        </authorList>
    </citation>
    <scope>NUCLEOTIDE SEQUENCE [LARGE SCALE GENOMIC DNA]</scope>
    <source>
        <strain evidence="10 11">DSM 29316</strain>
    </source>
</reference>
<dbReference type="GO" id="GO:0006865">
    <property type="term" value="P:amino acid transport"/>
    <property type="evidence" value="ECO:0007669"/>
    <property type="project" value="UniProtKB-KW"/>
</dbReference>
<dbReference type="InterPro" id="IPR052157">
    <property type="entry name" value="BCAA_transport_permease"/>
</dbReference>
<evidence type="ECO:0000256" key="8">
    <source>
        <dbReference type="ARBA" id="ARBA00037998"/>
    </source>
</evidence>
<organism evidence="10 11">
    <name type="scientific">Poseidonocella pacifica</name>
    <dbReference type="NCBI Taxonomy" id="871651"/>
    <lineage>
        <taxon>Bacteria</taxon>
        <taxon>Pseudomonadati</taxon>
        <taxon>Pseudomonadota</taxon>
        <taxon>Alphaproteobacteria</taxon>
        <taxon>Rhodobacterales</taxon>
        <taxon>Roseobacteraceae</taxon>
        <taxon>Poseidonocella</taxon>
    </lineage>
</organism>
<keyword evidence="3" id="KW-1003">Cell membrane</keyword>
<dbReference type="Proteomes" id="UP000198796">
    <property type="component" value="Unassembled WGS sequence"/>
</dbReference>
<proteinExistence type="inferred from homology"/>
<keyword evidence="4 9" id="KW-0812">Transmembrane</keyword>
<dbReference type="GO" id="GO:0022857">
    <property type="term" value="F:transmembrane transporter activity"/>
    <property type="evidence" value="ECO:0007669"/>
    <property type="project" value="InterPro"/>
</dbReference>
<evidence type="ECO:0000313" key="11">
    <source>
        <dbReference type="Proteomes" id="UP000198796"/>
    </source>
</evidence>
<dbReference type="InterPro" id="IPR001851">
    <property type="entry name" value="ABC_transp_permease"/>
</dbReference>
<feature type="transmembrane region" description="Helical" evidence="9">
    <location>
        <begin position="182"/>
        <end position="211"/>
    </location>
</feature>
<dbReference type="EMBL" id="FOJU01000001">
    <property type="protein sequence ID" value="SFA70463.1"/>
    <property type="molecule type" value="Genomic_DNA"/>
</dbReference>
<evidence type="ECO:0000256" key="3">
    <source>
        <dbReference type="ARBA" id="ARBA00022475"/>
    </source>
</evidence>
<evidence type="ECO:0000256" key="4">
    <source>
        <dbReference type="ARBA" id="ARBA00022692"/>
    </source>
</evidence>
<evidence type="ECO:0000256" key="6">
    <source>
        <dbReference type="ARBA" id="ARBA00022989"/>
    </source>
</evidence>
<evidence type="ECO:0000256" key="9">
    <source>
        <dbReference type="SAM" id="Phobius"/>
    </source>
</evidence>
<dbReference type="Pfam" id="PF02653">
    <property type="entry name" value="BPD_transp_2"/>
    <property type="match status" value="1"/>
</dbReference>
<dbReference type="STRING" id="871651.SAMN05421688_0223"/>
<protein>
    <submittedName>
        <fullName evidence="10">Amino acid/amide ABC transporter membrane protein 1, HAAT family</fullName>
    </submittedName>
</protein>
<evidence type="ECO:0000256" key="7">
    <source>
        <dbReference type="ARBA" id="ARBA00023136"/>
    </source>
</evidence>
<keyword evidence="7 9" id="KW-0472">Membrane</keyword>
<sequence>MEQIIQTLILGLALGGVFALMGSGLSLVFGVMRIVNLAHPSLIIAGAYATYWAFKLWGIDPLVMLPVAAIILAAIGVLLYKLVFEREARSAKYSEMTVLLTFATAMIVEGALGGMFTNTQRVTSPSYATDAIFIGNIFIPTGQLYAGIVSLLIISALALFLKYSRFGNAIRATTQNREAAELLGVNVNLVCIMSFAIGIGLAGAAGSLVSFVFSFFPAKHWEWVAVLMSLVVLGGMGSILGTVIASFMLCVVAAFVGAYVGATWSTMTFFLALFLILLIRPQGLFGEKPELA</sequence>
<dbReference type="PANTHER" id="PTHR11795">
    <property type="entry name" value="BRANCHED-CHAIN AMINO ACID TRANSPORT SYSTEM PERMEASE PROTEIN LIVH"/>
    <property type="match status" value="1"/>
</dbReference>
<evidence type="ECO:0000256" key="5">
    <source>
        <dbReference type="ARBA" id="ARBA00022970"/>
    </source>
</evidence>
<dbReference type="PANTHER" id="PTHR11795:SF445">
    <property type="entry name" value="AMINO ACID ABC TRANSPORTER PERMEASE PROTEIN"/>
    <property type="match status" value="1"/>
</dbReference>